<reference evidence="2 3" key="1">
    <citation type="submission" date="2019-03" db="EMBL/GenBank/DDBJ databases">
        <title>Complete genome sequence of Paenisporosarcina antarctica CGMCC 1.6503T.</title>
        <authorList>
            <person name="Rong J.-C."/>
            <person name="Chi N.-Y."/>
            <person name="Zhang Q.-F."/>
        </authorList>
    </citation>
    <scope>NUCLEOTIDE SEQUENCE [LARGE SCALE GENOMIC DNA]</scope>
    <source>
        <strain evidence="2 3">CGMCC 1.6503</strain>
    </source>
</reference>
<evidence type="ECO:0000313" key="3">
    <source>
        <dbReference type="Proteomes" id="UP000294292"/>
    </source>
</evidence>
<dbReference type="SUPFAM" id="SSF53300">
    <property type="entry name" value="vWA-like"/>
    <property type="match status" value="1"/>
</dbReference>
<evidence type="ECO:0008006" key="4">
    <source>
        <dbReference type="Google" id="ProtNLM"/>
    </source>
</evidence>
<dbReference type="CDD" id="cd01454">
    <property type="entry name" value="vWA_norD_type"/>
    <property type="match status" value="1"/>
</dbReference>
<gene>
    <name evidence="2" type="ORF">E2636_08455</name>
</gene>
<dbReference type="PANTHER" id="PTHR41248">
    <property type="entry name" value="NORD PROTEIN"/>
    <property type="match status" value="1"/>
</dbReference>
<keyword evidence="3" id="KW-1185">Reference proteome</keyword>
<dbReference type="AlphaFoldDB" id="A0A4P6ZYJ5"/>
<organism evidence="2 3">
    <name type="scientific">Paenisporosarcina antarctica</name>
    <dbReference type="NCBI Taxonomy" id="417367"/>
    <lineage>
        <taxon>Bacteria</taxon>
        <taxon>Bacillati</taxon>
        <taxon>Bacillota</taxon>
        <taxon>Bacilli</taxon>
        <taxon>Bacillales</taxon>
        <taxon>Caryophanaceae</taxon>
        <taxon>Paenisporosarcina</taxon>
    </lineage>
</organism>
<feature type="region of interest" description="Disordered" evidence="1">
    <location>
        <begin position="243"/>
        <end position="350"/>
    </location>
</feature>
<proteinExistence type="predicted"/>
<dbReference type="InterPro" id="IPR051928">
    <property type="entry name" value="NorD/CobT"/>
</dbReference>
<dbReference type="Proteomes" id="UP000294292">
    <property type="component" value="Chromosome"/>
</dbReference>
<feature type="compositionally biased region" description="Acidic residues" evidence="1">
    <location>
        <begin position="301"/>
        <end position="310"/>
    </location>
</feature>
<sequence>MSSVNRFIQFNNETINAKHMIQLEQLARALSRSPYLTLTVRKLMEFRPKEGAISISHFWKHRDSDIEKKGQLSDLYLLTAGFWRYFDLSAWNRYKEEVNHLPIREFALQLAMSAEEFRLSNLIRHQRPGTETAFVVREDVYSIFHEQQMTVNFNKGFISDSLFSFLYIALRKGSHITLLVDEYPIYFKRILSKWQFVFDSKSTADSCQICLDILYALEEELTKDLTHTFVSLHENLQETVYEDKNKRQIEQENSDNSPSSESIEEMFRTWHRENKKQQGPHLEFELTKGNKGKINDGRIEEGDESNEIDNEGTGTSTSNKKSKQLGEVNGKTDKKRTKQSGERFGDEHQNVTFEEKKINLRTDSNVKENIGIIRLQQKPLVKAFTKEIRKRIDQKQESKRTRLSKGRLTPNLTSLITDQRPKPFYKKNNPSLPMDAVFGLLVDSSASMIDKMEETKKAVLLFHDVLRNLGIRHDIVSYFEDAYEASENEQPNTFLFCHQVEDGVKDHSEAIFSLDAHEDNRDGLAIRWMAERLYSRSEKHKFILFFSDGEPSAYGYAANGIIDTAEAVIEVEKKGIHILHLFLSSEEPVEEQLQLFQMMFGSKTATAKNVDEFTTQTLRLLRRMLYLVVK</sequence>
<dbReference type="PANTHER" id="PTHR41248:SF1">
    <property type="entry name" value="NORD PROTEIN"/>
    <property type="match status" value="1"/>
</dbReference>
<dbReference type="KEGG" id="panc:E2636_08455"/>
<protein>
    <recommendedName>
        <fullName evidence="4">VWA domain-containing protein</fullName>
    </recommendedName>
</protein>
<dbReference type="InterPro" id="IPR036465">
    <property type="entry name" value="vWFA_dom_sf"/>
</dbReference>
<evidence type="ECO:0000313" key="2">
    <source>
        <dbReference type="EMBL" id="QBP41159.1"/>
    </source>
</evidence>
<feature type="compositionally biased region" description="Basic and acidic residues" evidence="1">
    <location>
        <begin position="339"/>
        <end position="350"/>
    </location>
</feature>
<name>A0A4P6ZYJ5_9BACL</name>
<dbReference type="Gene3D" id="3.40.50.410">
    <property type="entry name" value="von Willebrand factor, type A domain"/>
    <property type="match status" value="1"/>
</dbReference>
<feature type="compositionally biased region" description="Basic and acidic residues" evidence="1">
    <location>
        <begin position="265"/>
        <end position="300"/>
    </location>
</feature>
<dbReference type="EMBL" id="CP038015">
    <property type="protein sequence ID" value="QBP41159.1"/>
    <property type="molecule type" value="Genomic_DNA"/>
</dbReference>
<accession>A0A4P6ZYJ5</accession>
<evidence type="ECO:0000256" key="1">
    <source>
        <dbReference type="SAM" id="MobiDB-lite"/>
    </source>
</evidence>
<dbReference type="OrthoDB" id="2370292at2"/>